<dbReference type="EMBL" id="JANJYJ010000001">
    <property type="protein sequence ID" value="KAK3230978.1"/>
    <property type="molecule type" value="Genomic_DNA"/>
</dbReference>
<reference evidence="4" key="1">
    <citation type="journal article" date="2023" name="Plant J.">
        <title>Genome sequences and population genomics provide insights into the demographic history, inbreeding, and mutation load of two 'living fossil' tree species of Dipteronia.</title>
        <authorList>
            <person name="Feng Y."/>
            <person name="Comes H.P."/>
            <person name="Chen J."/>
            <person name="Zhu S."/>
            <person name="Lu R."/>
            <person name="Zhang X."/>
            <person name="Li P."/>
            <person name="Qiu J."/>
            <person name="Olsen K.M."/>
            <person name="Qiu Y."/>
        </authorList>
    </citation>
    <scope>NUCLEOTIDE SEQUENCE</scope>
    <source>
        <strain evidence="4">NBL</strain>
    </source>
</reference>
<dbReference type="SUPFAM" id="SSF57756">
    <property type="entry name" value="Retrovirus zinc finger-like domains"/>
    <property type="match status" value="1"/>
</dbReference>
<evidence type="ECO:0000313" key="5">
    <source>
        <dbReference type="Proteomes" id="UP001281410"/>
    </source>
</evidence>
<feature type="region of interest" description="Disordered" evidence="2">
    <location>
        <begin position="313"/>
        <end position="353"/>
    </location>
</feature>
<dbReference type="PROSITE" id="PS50158">
    <property type="entry name" value="ZF_CCHC"/>
    <property type="match status" value="1"/>
</dbReference>
<dbReference type="InterPro" id="IPR036875">
    <property type="entry name" value="Znf_CCHC_sf"/>
</dbReference>
<feature type="compositionally biased region" description="Polar residues" evidence="2">
    <location>
        <begin position="317"/>
        <end position="327"/>
    </location>
</feature>
<dbReference type="GO" id="GO:0008270">
    <property type="term" value="F:zinc ion binding"/>
    <property type="evidence" value="ECO:0007669"/>
    <property type="project" value="UniProtKB-KW"/>
</dbReference>
<evidence type="ECO:0000313" key="4">
    <source>
        <dbReference type="EMBL" id="KAK3230978.1"/>
    </source>
</evidence>
<feature type="domain" description="CCHC-type" evidence="3">
    <location>
        <begin position="119"/>
        <end position="134"/>
    </location>
</feature>
<sequence length="353" mass="39594">MKEDLDYVLTGGPWVIANQYLVVQRWKPNFVSGEESIQSMPIWVRLSKLPMEWMDSDLLWNIGGMLGRMCTVDPITEAQARGRFARICVEIDISKPLLGTLSIDDRSIRVEYESLGLVCFKCGKYGHSKDNCREGQVEPIIEEKATNDFDNDIGNEDPLYGPWLLVSYGKQGNRNFKGRNGRMGNWNTNYPDRNEATSKVGGNNFTRRKDIEYANAKPGKSYTMKNDNKVKIGDMAKNLDTNTESGSRFDILNEEVDMMMAKDETHTKNKAHEDKAQKNKAVLTEITNQNRKQGVLLNMVSSQNNIKTTKNLDKLSCSDSLPSQMGSTQGGDGCSKETSSAGKKKNSKSSFPL</sequence>
<comment type="caution">
    <text evidence="4">The sequence shown here is derived from an EMBL/GenBank/DDBJ whole genome shotgun (WGS) entry which is preliminary data.</text>
</comment>
<keyword evidence="1" id="KW-0479">Metal-binding</keyword>
<evidence type="ECO:0000256" key="2">
    <source>
        <dbReference type="SAM" id="MobiDB-lite"/>
    </source>
</evidence>
<feature type="region of interest" description="Disordered" evidence="2">
    <location>
        <begin position="176"/>
        <end position="203"/>
    </location>
</feature>
<dbReference type="Proteomes" id="UP001281410">
    <property type="component" value="Unassembled WGS sequence"/>
</dbReference>
<dbReference type="GO" id="GO:0003676">
    <property type="term" value="F:nucleic acid binding"/>
    <property type="evidence" value="ECO:0007669"/>
    <property type="project" value="InterPro"/>
</dbReference>
<gene>
    <name evidence="4" type="ORF">Dsin_002859</name>
</gene>
<name>A0AAE0EJP0_9ROSI</name>
<dbReference type="AlphaFoldDB" id="A0AAE0EJP0"/>
<dbReference type="InterPro" id="IPR040256">
    <property type="entry name" value="At4g02000-like"/>
</dbReference>
<accession>A0AAE0EJP0</accession>
<dbReference type="InterPro" id="IPR001878">
    <property type="entry name" value="Znf_CCHC"/>
</dbReference>
<keyword evidence="5" id="KW-1185">Reference proteome</keyword>
<dbReference type="PANTHER" id="PTHR31286">
    <property type="entry name" value="GLYCINE-RICH CELL WALL STRUCTURAL PROTEIN 1.8-LIKE"/>
    <property type="match status" value="1"/>
</dbReference>
<evidence type="ECO:0000256" key="1">
    <source>
        <dbReference type="PROSITE-ProRule" id="PRU00047"/>
    </source>
</evidence>
<organism evidence="4 5">
    <name type="scientific">Dipteronia sinensis</name>
    <dbReference type="NCBI Taxonomy" id="43782"/>
    <lineage>
        <taxon>Eukaryota</taxon>
        <taxon>Viridiplantae</taxon>
        <taxon>Streptophyta</taxon>
        <taxon>Embryophyta</taxon>
        <taxon>Tracheophyta</taxon>
        <taxon>Spermatophyta</taxon>
        <taxon>Magnoliopsida</taxon>
        <taxon>eudicotyledons</taxon>
        <taxon>Gunneridae</taxon>
        <taxon>Pentapetalae</taxon>
        <taxon>rosids</taxon>
        <taxon>malvids</taxon>
        <taxon>Sapindales</taxon>
        <taxon>Sapindaceae</taxon>
        <taxon>Hippocastanoideae</taxon>
        <taxon>Acereae</taxon>
        <taxon>Dipteronia</taxon>
    </lineage>
</organism>
<protein>
    <recommendedName>
        <fullName evidence="3">CCHC-type domain-containing protein</fullName>
    </recommendedName>
</protein>
<keyword evidence="1" id="KW-0862">Zinc</keyword>
<proteinExistence type="predicted"/>
<keyword evidence="1" id="KW-0863">Zinc-finger</keyword>
<dbReference type="PANTHER" id="PTHR31286:SF99">
    <property type="entry name" value="DUF4283 DOMAIN-CONTAINING PROTEIN"/>
    <property type="match status" value="1"/>
</dbReference>
<evidence type="ECO:0000259" key="3">
    <source>
        <dbReference type="PROSITE" id="PS50158"/>
    </source>
</evidence>
<dbReference type="SMART" id="SM00343">
    <property type="entry name" value="ZnF_C2HC"/>
    <property type="match status" value="1"/>
</dbReference>